<reference evidence="3 4" key="2">
    <citation type="journal article" date="2012" name="Proc. Natl. Acad. Sci. U.S.A.">
        <title>Antigenic diversity is generated by distinct evolutionary mechanisms in African trypanosome species.</title>
        <authorList>
            <person name="Jackson A.P."/>
            <person name="Berry A."/>
            <person name="Aslett M."/>
            <person name="Allison H.C."/>
            <person name="Burton P."/>
            <person name="Vavrova-Anderson J."/>
            <person name="Brown R."/>
            <person name="Browne H."/>
            <person name="Corton N."/>
            <person name="Hauser H."/>
            <person name="Gamble J."/>
            <person name="Gilderthorp R."/>
            <person name="Marcello L."/>
            <person name="McQuillan J."/>
            <person name="Otto T.D."/>
            <person name="Quail M.A."/>
            <person name="Sanders M.J."/>
            <person name="van Tonder A."/>
            <person name="Ginger M.L."/>
            <person name="Field M.C."/>
            <person name="Barry J.D."/>
            <person name="Hertz-Fowler C."/>
            <person name="Berriman M."/>
        </authorList>
    </citation>
    <scope>NUCLEOTIDE SEQUENCE [LARGE SCALE GENOMIC DNA]</scope>
    <source>
        <strain evidence="3 4">IL3000</strain>
    </source>
</reference>
<feature type="coiled-coil region" evidence="1">
    <location>
        <begin position="39"/>
        <end position="66"/>
    </location>
</feature>
<feature type="region of interest" description="Disordered" evidence="2">
    <location>
        <begin position="1"/>
        <end position="23"/>
    </location>
</feature>
<proteinExistence type="predicted"/>
<evidence type="ECO:0000256" key="1">
    <source>
        <dbReference type="SAM" id="Coils"/>
    </source>
</evidence>
<feature type="coiled-coil region" evidence="1">
    <location>
        <begin position="233"/>
        <end position="267"/>
    </location>
</feature>
<evidence type="ECO:0000313" key="4">
    <source>
        <dbReference type="Proteomes" id="UP000000702"/>
    </source>
</evidence>
<feature type="coiled-coil region" evidence="1">
    <location>
        <begin position="1309"/>
        <end position="1336"/>
    </location>
</feature>
<feature type="coiled-coil region" evidence="1">
    <location>
        <begin position="2131"/>
        <end position="2172"/>
    </location>
</feature>
<dbReference type="PANTHER" id="PTHR45615:SF80">
    <property type="entry name" value="GRIP DOMAIN-CONTAINING PROTEIN"/>
    <property type="match status" value="1"/>
</dbReference>
<keyword evidence="1" id="KW-0175">Coiled coil</keyword>
<feature type="coiled-coil region" evidence="1">
    <location>
        <begin position="2073"/>
        <end position="2100"/>
    </location>
</feature>
<dbReference type="PANTHER" id="PTHR45615">
    <property type="entry name" value="MYOSIN HEAVY CHAIN, NON-MUSCLE"/>
    <property type="match status" value="1"/>
</dbReference>
<evidence type="ECO:0000256" key="2">
    <source>
        <dbReference type="SAM" id="MobiDB-lite"/>
    </source>
</evidence>
<comment type="caution">
    <text evidence="3">The sequence shown here is derived from an EMBL/GenBank/DDBJ whole genome shotgun (WGS) entry which is preliminary data.</text>
</comment>
<evidence type="ECO:0000313" key="3">
    <source>
        <dbReference type="EMBL" id="CCD15687.1"/>
    </source>
</evidence>
<organism evidence="3 4">
    <name type="scientific">Trypanosoma congolense (strain IL3000)</name>
    <dbReference type="NCBI Taxonomy" id="1068625"/>
    <lineage>
        <taxon>Eukaryota</taxon>
        <taxon>Discoba</taxon>
        <taxon>Euglenozoa</taxon>
        <taxon>Kinetoplastea</taxon>
        <taxon>Metakinetoplastina</taxon>
        <taxon>Trypanosomatida</taxon>
        <taxon>Trypanosomatidae</taxon>
        <taxon>Trypanosoma</taxon>
        <taxon>Nannomonas</taxon>
    </lineage>
</organism>
<sequence>MLNDSSPRAHSLPSIESPLTVLGATGGDEPLAVAIDRAAEDARSREDSLQEQLHDATQREKVLEARLRDLSGAVITLKEAISGGDACVSSSDSAPELCDAAVDAVQQLREVVACVSATVTTAMQVADDDTPLLTKCERLSQATHALRASEEHYRTLVGDEEVTPGEAAAGIKGATAPGGQAHATSASMTPGAPEVCGASRALSDDSSTRAQCLRSIESALTVLGATCGDEPLAVAIRRAAEDARSREDSLQEQLHDATQREKVLEARLRDLSGAVITLKEAISGGDACVSSSDSAPELCDAAVDAVQQLREVVACVSATVTTAMQVADDDTPLLTKCERLSQATHALRASEEHYRTLVGDEEVTPGEAAAGIKGATAPGGQAHATSASMTPGAPEVCGASRALSDDSSTRAQCLRSIESALTVLGATCGDEPLAVAIRRAAEDARSREDSLQEQLHDATQREKVLEARLRDLSGAVITLKEAISGGDACVSSSDSAPELCDAAVDAVQQLREVVACVSATVTTAMQVADDDTPLLTKCERLSQATHALRASEEHYRTLVGDEEVTPGEAAAGIKGATAPGGQAHATSASMTPGAPEVCGASRALSDDSSTRAQCLRSIESALTVLGATCGDEPLAVAIRRAAEDARSREDSLQDQLHDATQREKVLEARLRDLSGAVFALHGTLYDDVSFCFEGDCVFSNVDKALFALDEVDEAIDSAISRENVLKKSLELSIAREDSLKNRLRKLSSAAVVLHRTLCDDDSSCDNDLSVDAGNLLVEGDSNNGFDCTLKFVQNAAKDVRAREVALEVHLKEILGAVTEIFKTVTGNFECYNSIDSAPELCDAAVDAVQQLREVVACMSATVTTAMQVADDDTPLLTKCERLSGEVHALRVASRNFECSYNDAEFRCSLLSLCVEEADVRYSAYREFYYSWFVGSSSIFSTFFLSCCTCSFFDCCVNDAPKVLNGVCSELFELRKLCGNAGHGHVNEGNVTRVDCLNAIKRSVSTLSGVAAVDPSLSLPAQLVDCVQSATAEVERLSDKTENLSNELNKLRQDLDAVVNYCEASLDCLRSVGCCDAGYSPSPRKGAVSLSKLLAVYSEVARERLLSYRAIIDECLSLVEPVRRRDFANLPISNHEAQRRVDGTSELLLTDRLREAIAELVVLRADRRGSTLCDDEKVMNAELLQVSVRNSVDALVSALDDTGPAPLAVREGGSPPPGRITVVDSVKGDGSSNDRELNTAAAAASIRTQLELYVLAAVRQLREKDRVISAAGGLLQEALLSYSSGGKEINSKDSLLLIASDTVHVLQSTLSQLNSSRESLKQSRQQEEELRSLLEREESFKSVAKDLCVESSGATQSLLNEALERQFAATAEATRRQRALAEFSGSVAALTHFNDKANEHNSGSGIAGMGLALRVDDKWLSDVLKHVSDHVCEFEAAKTRIKLLMADIEDARAKVSASDSIICELESKLKSMEMTHAARIAEARYQVDILNNELQMKTLELERARQSLWREENSVKILKCDAAYAEQSHGNEWKTLSGAHSNLLSDNAEQQWKLVELTRDLRATEKEVQGFLYDCRIASLSDATEKVRSLTTGTAQGILLLDEAERRSKIISEALLGLPCHESLLLRVCSRIATTLSEPCLEQLPSVVEQLKVKLDEYEFLLGVPSRSVGPTRANAILSLKEIANIIEINDAIDDASFLSNLTAAVADFRSKHLLLKKRAKALKEQLNKKTALLEACNAEGEMMTTLLQRANRSSGSEDQEVSNQLLASPPCEQHGHSALSLECRMAAERLTYHNGERMRVLEIFRPFYTGDSVLDACECAKKELEKFCAIESYIRAQLSIMPSGPPAYGQGIRDCFSAPGAGNVTASASTSELLEEQCSAVVEEMCCLRRIVNASNELIATAGYDVHNGDLPRSIAELLSRNNKDQERLNVLEDEILRTEELRKFVSACATAVGCPIKNVEIEQQTNKVLEAVRGVVSKYNAKQAEVEGFRTPLTASNTTHMEAAKTASTEDPYYDELLRVVEGVEALSIELRVNDSLPVAARSASVELRAREACENLEKTKDVIRSTMQGFQRDITVQKEQLVEQLNELEEVKGFLYNALDIDPSKAQPLSLKQLVGSMRAKLHGVVSENRSIETTLEQLRSENAALEESLRCAEQQLSETRTELRSLCQMDHPQRDGAGQTREGNDVATGLSRRVAKQAEGGAIFWGALSSRPEVKELSDLLVDTRVHSGRIDPATPQSVGVAENCYSRSGSPAFKINNLPIEPHLLLRDLEEVTKERDALLRESERIVDQVQHALCDYVDVQQELFPSSMNTDGMNLGDYEVGVGDIVQRCIERLHVFLSNAHGCREPTTPATRDYASSLEVLTPLNGDGWRHQDNLNAVDAEGPRLKAEFESFSRQLQTLFNDALRMTATDLRLELPPPTEKNNFAALHGLRSLIERLVSRCRDSVASFEDRANSDVNLARRRHSRELQSLLTVFDEHVASLVVDAGNSVLPDRVFEDSASKSGSIGGPPLHLTPQHIAEVGNCLHRIHTDVRHIVITCLRNAEMPLPSALHTATLSSLAKLLGDVVPAMLKQVSALQEAVFSGCQALGSLPLNLSSGTHHLAEWAEHFSTEVQKVIYTKEGCEHLLDSIEVLLTNHGINMTDLYVPAAAQNILGDAVCHSSESCRASPRAYGYIEKVEEHTDLRTGALLSALHNLVEQLERKCRTLTLEWQALTDQNNRLLTAQQENEEELVRVQDHLQEMRQIVKRKVEEDLKLEQSLEGLEDHLDQQARELALKYCADRDIISQQFGELRDTIRRAVMPTQDNVLRGMLHH</sequence>
<reference evidence="4" key="1">
    <citation type="submission" date="2011-07" db="EMBL/GenBank/DDBJ databases">
        <title>Divergent evolution of antigenic variation in African trypanosomes.</title>
        <authorList>
            <person name="Jackson A.P."/>
            <person name="Berry A."/>
            <person name="Allison H.C."/>
            <person name="Burton P."/>
            <person name="Anderson J."/>
            <person name="Aslett M."/>
            <person name="Brown R."/>
            <person name="Corton N."/>
            <person name="Harris D."/>
            <person name="Hauser H."/>
            <person name="Gamble J."/>
            <person name="Gilderthorp R."/>
            <person name="McQuillan J."/>
            <person name="Quail M.A."/>
            <person name="Sanders M."/>
            <person name="Van Tonder A."/>
            <person name="Ginger M.L."/>
            <person name="Donelson J.E."/>
            <person name="Field M.C."/>
            <person name="Barry J.D."/>
            <person name="Berriman M."/>
            <person name="Hertz-Fowler C."/>
        </authorList>
    </citation>
    <scope>NUCLEOTIDE SEQUENCE [LARGE SCALE GENOMIC DNA]</scope>
    <source>
        <strain evidence="4">IL3000</strain>
    </source>
</reference>
<dbReference type="OMA" id="RERETMY"/>
<protein>
    <submittedName>
        <fullName evidence="3">WGS project CAEQ00000000 data, annotated contig 269</fullName>
    </submittedName>
</protein>
<feature type="coiled-coil region" evidence="1">
    <location>
        <begin position="1915"/>
        <end position="1942"/>
    </location>
</feature>
<dbReference type="VEuPathDB" id="TriTrypDB:TcIL3000_0_07010"/>
<gene>
    <name evidence="3" type="ORF">TCIL3000_0_07010</name>
</gene>
<name>F9WEH7_TRYCI</name>
<feature type="coiled-coil region" evidence="1">
    <location>
        <begin position="642"/>
        <end position="669"/>
    </location>
</feature>
<accession>F9WEH7</accession>
<dbReference type="Proteomes" id="UP000000702">
    <property type="component" value="Unassembled WGS sequence"/>
</dbReference>
<keyword evidence="4" id="KW-1185">Reference proteome</keyword>
<feature type="coiled-coil region" evidence="1">
    <location>
        <begin position="1026"/>
        <end position="1053"/>
    </location>
</feature>
<feature type="coiled-coil region" evidence="1">
    <location>
        <begin position="434"/>
        <end position="468"/>
    </location>
</feature>
<feature type="coiled-coil region" evidence="1">
    <location>
        <begin position="2694"/>
        <end position="2721"/>
    </location>
</feature>
<dbReference type="EMBL" id="CAEQ01002014">
    <property type="protein sequence ID" value="CCD15687.1"/>
    <property type="molecule type" value="Genomic_DNA"/>
</dbReference>